<feature type="region of interest" description="Disordered" evidence="1">
    <location>
        <begin position="174"/>
        <end position="249"/>
    </location>
</feature>
<feature type="compositionally biased region" description="Polar residues" evidence="1">
    <location>
        <begin position="450"/>
        <end position="461"/>
    </location>
</feature>
<gene>
    <name evidence="2" type="ORF">CONLIGDRAFT_156815</name>
</gene>
<accession>A0A1J7JSI6</accession>
<evidence type="ECO:0000313" key="2">
    <source>
        <dbReference type="EMBL" id="OIW32952.1"/>
    </source>
</evidence>
<evidence type="ECO:0008006" key="4">
    <source>
        <dbReference type="Google" id="ProtNLM"/>
    </source>
</evidence>
<keyword evidence="3" id="KW-1185">Reference proteome</keyword>
<feature type="region of interest" description="Disordered" evidence="1">
    <location>
        <begin position="438"/>
        <end position="466"/>
    </location>
</feature>
<name>A0A1J7JSI6_9PEZI</name>
<organism evidence="2 3">
    <name type="scientific">Coniochaeta ligniaria NRRL 30616</name>
    <dbReference type="NCBI Taxonomy" id="1408157"/>
    <lineage>
        <taxon>Eukaryota</taxon>
        <taxon>Fungi</taxon>
        <taxon>Dikarya</taxon>
        <taxon>Ascomycota</taxon>
        <taxon>Pezizomycotina</taxon>
        <taxon>Sordariomycetes</taxon>
        <taxon>Sordariomycetidae</taxon>
        <taxon>Coniochaetales</taxon>
        <taxon>Coniochaetaceae</taxon>
        <taxon>Coniochaeta</taxon>
    </lineage>
</organism>
<sequence length="596" mass="67522">MRYLQSHPQIEDTIQCRPSRYRLPGPRNMRDIYGFRDKPGLQLLRHSWTSSSSKWPKDGLFLQSLHGLEALVDTSEHSALATATDQYGKLSKFKITGGILSEVPSWENNKRTDGPPARPEAYAVALKTFKQSDRHRFKLEADAFMSVNSTGGKPWAKLIQSDVLELDVVTGTNLEQDTNSHRPSDSPCSSDHQNDRGRKRSTSRGADGLSKAGKKHGGEGGDDQRDDRHGDNHPGATKKQKRSENQRRMACPYFKRNPVKYNRSVCCGPGFLGLHRVKEHVYRKHSTPDHCCPRCRSTFKTEAQLNDHMRSETPCDIVSKMEEEEECNPEQQRLLRARTNTTTLTDEERWRTMYTILFPNTTTVPSPYYDDGPAQEKIHAQDAEKYADHLRRELPSQLRQELEDHVQREFGAIEEVMRDQLANIVRNVTQRILETWRDSTTKSAPADSTEVASGTESSRGSTLGGQFDTVPRSMSNEALLSSPAASNICVEEERANPHNKSQSVEHNFSFADFDEFDSLPNDELESLLKRESRYSLEGYSCPDYSVALPDYGPELDRLAYGEPTWSLDQALPSWDTVYRTTNNSTTQDNSSEQKAI</sequence>
<dbReference type="PANTHER" id="PTHR38166">
    <property type="entry name" value="C2H2-TYPE DOMAIN-CONTAINING PROTEIN-RELATED"/>
    <property type="match status" value="1"/>
</dbReference>
<dbReference type="EMBL" id="KV875094">
    <property type="protein sequence ID" value="OIW32952.1"/>
    <property type="molecule type" value="Genomic_DNA"/>
</dbReference>
<dbReference type="AlphaFoldDB" id="A0A1J7JSI6"/>
<feature type="compositionally biased region" description="Basic and acidic residues" evidence="1">
    <location>
        <begin position="216"/>
        <end position="232"/>
    </location>
</feature>
<proteinExistence type="predicted"/>
<evidence type="ECO:0000256" key="1">
    <source>
        <dbReference type="SAM" id="MobiDB-lite"/>
    </source>
</evidence>
<reference evidence="2 3" key="1">
    <citation type="submission" date="2016-10" db="EMBL/GenBank/DDBJ databases">
        <title>Draft genome sequence of Coniochaeta ligniaria NRRL30616, a lignocellulolytic fungus for bioabatement of inhibitors in plant biomass hydrolysates.</title>
        <authorList>
            <consortium name="DOE Joint Genome Institute"/>
            <person name="Jimenez D.J."/>
            <person name="Hector R.E."/>
            <person name="Riley R."/>
            <person name="Sun H."/>
            <person name="Grigoriev I.V."/>
            <person name="Van Elsas J.D."/>
            <person name="Nichols N.N."/>
        </authorList>
    </citation>
    <scope>NUCLEOTIDE SEQUENCE [LARGE SCALE GENOMIC DNA]</scope>
    <source>
        <strain evidence="2 3">NRRL 30616</strain>
    </source>
</reference>
<dbReference type="OrthoDB" id="4161727at2759"/>
<evidence type="ECO:0000313" key="3">
    <source>
        <dbReference type="Proteomes" id="UP000182658"/>
    </source>
</evidence>
<dbReference type="InParanoid" id="A0A1J7JSI6"/>
<dbReference type="PANTHER" id="PTHR38166:SF1">
    <property type="entry name" value="C2H2-TYPE DOMAIN-CONTAINING PROTEIN"/>
    <property type="match status" value="1"/>
</dbReference>
<dbReference type="STRING" id="1408157.A0A1J7JSI6"/>
<protein>
    <recommendedName>
        <fullName evidence="4">C2H2-type domain-containing protein</fullName>
    </recommendedName>
</protein>
<dbReference type="Proteomes" id="UP000182658">
    <property type="component" value="Unassembled WGS sequence"/>
</dbReference>